<comment type="similarity">
    <text evidence="2">Belongs to the SusD family.</text>
</comment>
<keyword evidence="3" id="KW-0732">Signal</keyword>
<dbReference type="Pfam" id="PF07980">
    <property type="entry name" value="SusD_RagB"/>
    <property type="match status" value="1"/>
</dbReference>
<reference evidence="8 9" key="1">
    <citation type="submission" date="2023-07" db="EMBL/GenBank/DDBJ databases">
        <authorList>
            <person name="Lian W.-H."/>
        </authorList>
    </citation>
    <scope>NUCLEOTIDE SEQUENCE [LARGE SCALE GENOMIC DNA]</scope>
    <source>
        <strain evidence="8 9">SYSU DXS3180</strain>
    </source>
</reference>
<protein>
    <submittedName>
        <fullName evidence="8">RagB/SusD family nutrient uptake outer membrane protein</fullName>
    </submittedName>
</protein>
<gene>
    <name evidence="8" type="ORF">QTN47_04605</name>
</gene>
<dbReference type="InterPro" id="IPR011990">
    <property type="entry name" value="TPR-like_helical_dom_sf"/>
</dbReference>
<dbReference type="SUPFAM" id="SSF48452">
    <property type="entry name" value="TPR-like"/>
    <property type="match status" value="1"/>
</dbReference>
<accession>A0ABV3ZCF3</accession>
<evidence type="ECO:0000313" key="9">
    <source>
        <dbReference type="Proteomes" id="UP001560573"/>
    </source>
</evidence>
<name>A0ABV3ZCF3_9BACT</name>
<organism evidence="8 9">
    <name type="scientific">Danxiaibacter flavus</name>
    <dbReference type="NCBI Taxonomy" id="3049108"/>
    <lineage>
        <taxon>Bacteria</taxon>
        <taxon>Pseudomonadati</taxon>
        <taxon>Bacteroidota</taxon>
        <taxon>Chitinophagia</taxon>
        <taxon>Chitinophagales</taxon>
        <taxon>Chitinophagaceae</taxon>
        <taxon>Danxiaibacter</taxon>
    </lineage>
</organism>
<evidence type="ECO:0000256" key="1">
    <source>
        <dbReference type="ARBA" id="ARBA00004442"/>
    </source>
</evidence>
<evidence type="ECO:0000259" key="7">
    <source>
        <dbReference type="Pfam" id="PF14322"/>
    </source>
</evidence>
<evidence type="ECO:0000256" key="2">
    <source>
        <dbReference type="ARBA" id="ARBA00006275"/>
    </source>
</evidence>
<evidence type="ECO:0000313" key="8">
    <source>
        <dbReference type="EMBL" id="MEX6686761.1"/>
    </source>
</evidence>
<evidence type="ECO:0000256" key="3">
    <source>
        <dbReference type="ARBA" id="ARBA00022729"/>
    </source>
</evidence>
<dbReference type="InterPro" id="IPR033985">
    <property type="entry name" value="SusD-like_N"/>
</dbReference>
<dbReference type="PROSITE" id="PS51257">
    <property type="entry name" value="PROKAR_LIPOPROTEIN"/>
    <property type="match status" value="1"/>
</dbReference>
<dbReference type="InterPro" id="IPR012944">
    <property type="entry name" value="SusD_RagB_dom"/>
</dbReference>
<proteinExistence type="inferred from homology"/>
<sequence>MKRLLYIIIPVVGLFAAGCNKFLDRQPLAQASESTFWKTAADADKGLNAVYSTLPDSRDFWRDCHSDNSVMTNAWGEGGMGYICQGTQSPTDGYISEEWAYSKLRMALYFLDKLKGMSIDENLKKRYEGEARFILAIRYFRMVRLFGDIPLIKEAPVSLEDAALPRSPASEVLNYVISNVETAVANLPVTYPNNDAGRITKGAALMLKADVYLYMASIKKFHQNQDDASLWKQAADAAQTVIDLGAGYDLESDYSYLFKHESNNNNKEVILAYQYVKNEITNMLPVLASPTGTGITGEGWASFCPTRDLVDSYLCTDGKSIKTSSLYDKNNPWANRDKRLQQTFLLPGVPCLRPDGTYQPYQPHPSYGNPERMNNEGGGLTGYMYLKFAEPTNPDPENAYMNFPLYRFAETYLMLAEALNEYEPGNGKIAWAMDKVRARSGLPGVDDLQGNQSAMRDAIREERRHEFVAEHKRYFDILRWKIAENVLNKPAYGINSNVNDPIGDWSKPQFMAQNRVFDPNKHYLWPVPQTALDKNKNLTQNKGW</sequence>
<evidence type="ECO:0000256" key="4">
    <source>
        <dbReference type="ARBA" id="ARBA00023136"/>
    </source>
</evidence>
<dbReference type="EMBL" id="JAULBC010000001">
    <property type="protein sequence ID" value="MEX6686761.1"/>
    <property type="molecule type" value="Genomic_DNA"/>
</dbReference>
<feature type="domain" description="SusD-like N-terminal" evidence="7">
    <location>
        <begin position="22"/>
        <end position="213"/>
    </location>
</feature>
<dbReference type="RefSeq" id="WP_369328157.1">
    <property type="nucleotide sequence ID" value="NZ_JAULBC010000001.1"/>
</dbReference>
<evidence type="ECO:0000256" key="5">
    <source>
        <dbReference type="ARBA" id="ARBA00023237"/>
    </source>
</evidence>
<keyword evidence="4" id="KW-0472">Membrane</keyword>
<comment type="caution">
    <text evidence="8">The sequence shown here is derived from an EMBL/GenBank/DDBJ whole genome shotgun (WGS) entry which is preliminary data.</text>
</comment>
<comment type="subcellular location">
    <subcellularLocation>
        <location evidence="1">Cell outer membrane</location>
    </subcellularLocation>
</comment>
<dbReference type="Proteomes" id="UP001560573">
    <property type="component" value="Unassembled WGS sequence"/>
</dbReference>
<keyword evidence="9" id="KW-1185">Reference proteome</keyword>
<evidence type="ECO:0000259" key="6">
    <source>
        <dbReference type="Pfam" id="PF07980"/>
    </source>
</evidence>
<keyword evidence="5" id="KW-0998">Cell outer membrane</keyword>
<feature type="domain" description="RagB/SusD" evidence="6">
    <location>
        <begin position="279"/>
        <end position="544"/>
    </location>
</feature>
<dbReference type="Pfam" id="PF14322">
    <property type="entry name" value="SusD-like_3"/>
    <property type="match status" value="1"/>
</dbReference>
<dbReference type="CDD" id="cd08977">
    <property type="entry name" value="SusD"/>
    <property type="match status" value="1"/>
</dbReference>
<dbReference type="Gene3D" id="1.25.40.390">
    <property type="match status" value="1"/>
</dbReference>